<dbReference type="GO" id="GO:0004639">
    <property type="term" value="F:phosphoribosylaminoimidazolesuccinocarboxamide synthase activity"/>
    <property type="evidence" value="ECO:0007669"/>
    <property type="project" value="UniProtKB-EC"/>
</dbReference>
<keyword evidence="3 9" id="KW-0436">Ligase</keyword>
<dbReference type="InterPro" id="IPR028923">
    <property type="entry name" value="SAICAR_synt/ADE2_N"/>
</dbReference>
<dbReference type="SUPFAM" id="SSF56104">
    <property type="entry name" value="SAICAR synthase-like"/>
    <property type="match status" value="1"/>
</dbReference>
<dbReference type="PANTHER" id="PTHR43599">
    <property type="entry name" value="MULTIFUNCTIONAL PROTEIN ADE2"/>
    <property type="match status" value="1"/>
</dbReference>
<dbReference type="PANTHER" id="PTHR43599:SF3">
    <property type="entry name" value="SI:DKEY-6E2.2"/>
    <property type="match status" value="1"/>
</dbReference>
<evidence type="ECO:0000256" key="2">
    <source>
        <dbReference type="ARBA" id="ARBA00012217"/>
    </source>
</evidence>
<comment type="catalytic activity">
    <reaction evidence="7">
        <text>5-amino-1-(5-phospho-D-ribosyl)imidazole-4-carboxylate + L-aspartate + ATP = (2S)-2-[5-amino-1-(5-phospho-beta-D-ribosyl)imidazole-4-carboxamido]succinate + ADP + phosphate + 2 H(+)</text>
        <dbReference type="Rhea" id="RHEA:22628"/>
        <dbReference type="ChEBI" id="CHEBI:15378"/>
        <dbReference type="ChEBI" id="CHEBI:29991"/>
        <dbReference type="ChEBI" id="CHEBI:30616"/>
        <dbReference type="ChEBI" id="CHEBI:43474"/>
        <dbReference type="ChEBI" id="CHEBI:58443"/>
        <dbReference type="ChEBI" id="CHEBI:77657"/>
        <dbReference type="ChEBI" id="CHEBI:456216"/>
        <dbReference type="EC" id="6.3.2.6"/>
    </reaction>
</comment>
<dbReference type="InterPro" id="IPR050089">
    <property type="entry name" value="SAICAR_synthetase"/>
</dbReference>
<organism evidence="9 10">
    <name type="scientific">Pseudopedobacter saltans (strain ATCC 51119 / DSM 12145 / JCM 21818 / CCUG 39354 / LMG 10337 / NBRC 100064 / NCIMB 13643)</name>
    <name type="common">Pedobacter saltans</name>
    <dbReference type="NCBI Taxonomy" id="762903"/>
    <lineage>
        <taxon>Bacteria</taxon>
        <taxon>Pseudomonadati</taxon>
        <taxon>Bacteroidota</taxon>
        <taxon>Sphingobacteriia</taxon>
        <taxon>Sphingobacteriales</taxon>
        <taxon>Sphingobacteriaceae</taxon>
        <taxon>Pseudopedobacter</taxon>
    </lineage>
</organism>
<name>F0S7F3_PSESL</name>
<dbReference type="Gene3D" id="3.30.470.20">
    <property type="entry name" value="ATP-grasp fold, B domain"/>
    <property type="match status" value="1"/>
</dbReference>
<evidence type="ECO:0000256" key="5">
    <source>
        <dbReference type="ARBA" id="ARBA00022755"/>
    </source>
</evidence>
<feature type="domain" description="SAICAR synthetase/ADE2 N-terminal" evidence="8">
    <location>
        <begin position="4"/>
        <end position="225"/>
    </location>
</feature>
<evidence type="ECO:0000256" key="6">
    <source>
        <dbReference type="ARBA" id="ARBA00022840"/>
    </source>
</evidence>
<proteinExistence type="predicted"/>
<keyword evidence="10" id="KW-1185">Reference proteome</keyword>
<evidence type="ECO:0000256" key="7">
    <source>
        <dbReference type="ARBA" id="ARBA00048475"/>
    </source>
</evidence>
<dbReference type="GO" id="GO:0005524">
    <property type="term" value="F:ATP binding"/>
    <property type="evidence" value="ECO:0007669"/>
    <property type="project" value="UniProtKB-KW"/>
</dbReference>
<evidence type="ECO:0000256" key="4">
    <source>
        <dbReference type="ARBA" id="ARBA00022741"/>
    </source>
</evidence>
<dbReference type="EC" id="6.3.2.6" evidence="2"/>
<dbReference type="RefSeq" id="WP_013631680.1">
    <property type="nucleotide sequence ID" value="NC_015177.1"/>
</dbReference>
<keyword evidence="4" id="KW-0547">Nucleotide-binding</keyword>
<keyword evidence="6" id="KW-0067">ATP-binding</keyword>
<dbReference type="UniPathway" id="UPA00074">
    <property type="reaction ID" value="UER00131"/>
</dbReference>
<reference evidence="9 10" key="1">
    <citation type="journal article" date="2011" name="Stand. Genomic Sci.">
        <title>Complete genome sequence of the gliding, heparinolytic Pedobacter saltans type strain (113).</title>
        <authorList>
            <person name="Liolios K."/>
            <person name="Sikorski J."/>
            <person name="Lu M."/>
            <person name="Nolan M."/>
            <person name="Lapidus A."/>
            <person name="Lucas S."/>
            <person name="Hammon N."/>
            <person name="Deshpande S."/>
            <person name="Cheng J.F."/>
            <person name="Tapia R."/>
            <person name="Han C."/>
            <person name="Goodwin L."/>
            <person name="Pitluck S."/>
            <person name="Huntemann M."/>
            <person name="Ivanova N."/>
            <person name="Pagani I."/>
            <person name="Mavromatis K."/>
            <person name="Ovchinikova G."/>
            <person name="Pati A."/>
            <person name="Chen A."/>
            <person name="Palaniappan K."/>
            <person name="Land M."/>
            <person name="Hauser L."/>
            <person name="Brambilla E.M."/>
            <person name="Kotsyurbenko O."/>
            <person name="Rohde M."/>
            <person name="Tindall B.J."/>
            <person name="Abt B."/>
            <person name="Goker M."/>
            <person name="Detter J.C."/>
            <person name="Woyke T."/>
            <person name="Bristow J."/>
            <person name="Eisen J.A."/>
            <person name="Markowitz V."/>
            <person name="Hugenholtz P."/>
            <person name="Klenk H.P."/>
            <person name="Kyrpides N.C."/>
        </authorList>
    </citation>
    <scope>NUCLEOTIDE SEQUENCE [LARGE SCALE GENOMIC DNA]</scope>
    <source>
        <strain evidence="10">ATCC 51119 / DSM 12145 / JCM 21818 / LMG 10337 / NBRC 100064 / NCIMB 13643</strain>
    </source>
</reference>
<dbReference type="eggNOG" id="COG0152">
    <property type="taxonomic scope" value="Bacteria"/>
</dbReference>
<dbReference type="Pfam" id="PF01259">
    <property type="entry name" value="SAICAR_synt"/>
    <property type="match status" value="1"/>
</dbReference>
<sequence length="227" mass="25232">MQLIYTGKTKDVYSVDNNQVLLKFKDDVTGEDGVFDPGANTVGLTIEGAGKSGLKMTKHFFEILNSLNIPTHYVSADLDEVSMTVKQAKVFGKGLEVICRYKAVGSFFRRYGAYCEQGQPLDTFVEVTIKDDERGDPTISEDALAMLGILSNEEYQTLKTLTKKICDIVKAELAKKGLELYDIKLEFGRDAVTNEIILIDEISGGNMRVYKNGEYIAPLDLEKDFLG</sequence>
<dbReference type="AlphaFoldDB" id="F0S7F3"/>
<dbReference type="OrthoDB" id="9801549at2"/>
<evidence type="ECO:0000259" key="8">
    <source>
        <dbReference type="Pfam" id="PF01259"/>
    </source>
</evidence>
<dbReference type="HOGENOM" id="CLU_061495_0_0_10"/>
<dbReference type="KEGG" id="psn:Pedsa_0600"/>
<dbReference type="STRING" id="762903.Pedsa_0600"/>
<evidence type="ECO:0000313" key="10">
    <source>
        <dbReference type="Proteomes" id="UP000000310"/>
    </source>
</evidence>
<comment type="pathway">
    <text evidence="1">Purine metabolism; IMP biosynthesis via de novo pathway; 5-amino-1-(5-phospho-D-ribosyl)imidazole-4-carboxamide from 5-amino-1-(5-phospho-D-ribosyl)imidazole-4-carboxylate: step 1/2.</text>
</comment>
<gene>
    <name evidence="9" type="ordered locus">Pedsa_0600</name>
</gene>
<dbReference type="GO" id="GO:0006189">
    <property type="term" value="P:'de novo' IMP biosynthetic process"/>
    <property type="evidence" value="ECO:0007669"/>
    <property type="project" value="UniProtKB-UniPathway"/>
</dbReference>
<reference evidence="10" key="2">
    <citation type="submission" date="2011-02" db="EMBL/GenBank/DDBJ databases">
        <title>The complete genome of Pedobacter saltans DSM 12145.</title>
        <authorList>
            <consortium name="US DOE Joint Genome Institute (JGI-PGF)"/>
            <person name="Lucas S."/>
            <person name="Copeland A."/>
            <person name="Lapidus A."/>
            <person name="Bruce D."/>
            <person name="Goodwin L."/>
            <person name="Pitluck S."/>
            <person name="Kyrpides N."/>
            <person name="Mavromatis K."/>
            <person name="Pagani I."/>
            <person name="Ivanova N."/>
            <person name="Ovchinnikova G."/>
            <person name="Lu M."/>
            <person name="Detter J.C."/>
            <person name="Han C."/>
            <person name="Land M."/>
            <person name="Hauser L."/>
            <person name="Markowitz V."/>
            <person name="Cheng J.-F."/>
            <person name="Hugenholtz P."/>
            <person name="Woyke T."/>
            <person name="Wu D."/>
            <person name="Tindall B."/>
            <person name="Pomrenke H.G."/>
            <person name="Brambilla E."/>
            <person name="Klenk H.-P."/>
            <person name="Eisen J.A."/>
        </authorList>
    </citation>
    <scope>NUCLEOTIDE SEQUENCE [LARGE SCALE GENOMIC DNA]</scope>
    <source>
        <strain evidence="10">ATCC 51119 / DSM 12145 / JCM 21818 / LMG 10337 / NBRC 100064 / NCIMB 13643</strain>
    </source>
</reference>
<accession>F0S7F3</accession>
<keyword evidence="5" id="KW-0658">Purine biosynthesis</keyword>
<dbReference type="Gene3D" id="3.30.200.20">
    <property type="entry name" value="Phosphorylase Kinase, domain 1"/>
    <property type="match status" value="1"/>
</dbReference>
<dbReference type="EMBL" id="CP002545">
    <property type="protein sequence ID" value="ADY51178.1"/>
    <property type="molecule type" value="Genomic_DNA"/>
</dbReference>
<evidence type="ECO:0000256" key="1">
    <source>
        <dbReference type="ARBA" id="ARBA00004672"/>
    </source>
</evidence>
<evidence type="ECO:0000256" key="3">
    <source>
        <dbReference type="ARBA" id="ARBA00022598"/>
    </source>
</evidence>
<protein>
    <recommendedName>
        <fullName evidence="2">phosphoribosylaminoimidazolesuccinocarboxamide synthase</fullName>
        <ecNumber evidence="2">6.3.2.6</ecNumber>
    </recommendedName>
</protein>
<evidence type="ECO:0000313" key="9">
    <source>
        <dbReference type="EMBL" id="ADY51178.1"/>
    </source>
</evidence>
<dbReference type="Proteomes" id="UP000000310">
    <property type="component" value="Chromosome"/>
</dbReference>